<dbReference type="Gene3D" id="2.60.120.620">
    <property type="entry name" value="q2cbj1_9rhob like domain"/>
    <property type="match status" value="1"/>
</dbReference>
<sequence>MQETFSKLNQAHLDALKEQGVLVLPDFISEQTINLIRKETSPWLEKVGFNNRISSLIIGNNQWIEHVGLCSLAAIKLALDDQFINFLENYFETSVVLGSLSLQRKIFPEKGLRLHSDRGGGLSVFLYLTNPSEETGLTEFVPHSHATEIKESYLLKNAIDDATYIDIEKSPFKSKPLKKTIGHKGTLVIFHRGIWHQLPKFREPGREIFMMQYFQKDSPAKDHLVKNSFLQSLSKRQSEVYLSNCSSASLPSLVELGSDPDALGVYKIPAWKMVAYFLRYKLLSKV</sequence>
<dbReference type="AlphaFoldDB" id="A0A381PW13"/>
<organism evidence="1">
    <name type="scientific">marine metagenome</name>
    <dbReference type="NCBI Taxonomy" id="408172"/>
    <lineage>
        <taxon>unclassified sequences</taxon>
        <taxon>metagenomes</taxon>
        <taxon>ecological metagenomes</taxon>
    </lineage>
</organism>
<evidence type="ECO:0008006" key="2">
    <source>
        <dbReference type="Google" id="ProtNLM"/>
    </source>
</evidence>
<name>A0A381PW13_9ZZZZ</name>
<reference evidence="1" key="1">
    <citation type="submission" date="2018-05" db="EMBL/GenBank/DDBJ databases">
        <authorList>
            <person name="Lanie J.A."/>
            <person name="Ng W.-L."/>
            <person name="Kazmierczak K.M."/>
            <person name="Andrzejewski T.M."/>
            <person name="Davidsen T.M."/>
            <person name="Wayne K.J."/>
            <person name="Tettelin H."/>
            <person name="Glass J.I."/>
            <person name="Rusch D."/>
            <person name="Podicherti R."/>
            <person name="Tsui H.-C.T."/>
            <person name="Winkler M.E."/>
        </authorList>
    </citation>
    <scope>NUCLEOTIDE SEQUENCE</scope>
</reference>
<dbReference type="SUPFAM" id="SSF51197">
    <property type="entry name" value="Clavaminate synthase-like"/>
    <property type="match status" value="1"/>
</dbReference>
<proteinExistence type="predicted"/>
<accession>A0A381PW13</accession>
<dbReference type="EMBL" id="UINC01001082">
    <property type="protein sequence ID" value="SUZ70119.1"/>
    <property type="molecule type" value="Genomic_DNA"/>
</dbReference>
<evidence type="ECO:0000313" key="1">
    <source>
        <dbReference type="EMBL" id="SUZ70119.1"/>
    </source>
</evidence>
<gene>
    <name evidence="1" type="ORF">METZ01_LOCUS22973</name>
</gene>
<protein>
    <recommendedName>
        <fullName evidence="2">Fe2OG dioxygenase domain-containing protein</fullName>
    </recommendedName>
</protein>